<reference evidence="1" key="1">
    <citation type="submission" date="2021-10" db="EMBL/GenBank/DDBJ databases">
        <title>Melipona bicolor Genome sequencing and assembly.</title>
        <authorList>
            <person name="Araujo N.S."/>
            <person name="Arias M.C."/>
        </authorList>
    </citation>
    <scope>NUCLEOTIDE SEQUENCE</scope>
    <source>
        <strain evidence="1">USP_2M_L1-L4_2017</strain>
        <tissue evidence="1">Whole body</tissue>
    </source>
</reference>
<feature type="non-terminal residue" evidence="1">
    <location>
        <position position="1"/>
    </location>
</feature>
<dbReference type="EMBL" id="JAHYIQ010000006">
    <property type="protein sequence ID" value="KAK1131235.1"/>
    <property type="molecule type" value="Genomic_DNA"/>
</dbReference>
<comment type="caution">
    <text evidence="1">The sequence shown here is derived from an EMBL/GenBank/DDBJ whole genome shotgun (WGS) entry which is preliminary data.</text>
</comment>
<keyword evidence="2" id="KW-1185">Reference proteome</keyword>
<organism evidence="1 2">
    <name type="scientific">Melipona bicolor</name>
    <dbReference type="NCBI Taxonomy" id="60889"/>
    <lineage>
        <taxon>Eukaryota</taxon>
        <taxon>Metazoa</taxon>
        <taxon>Ecdysozoa</taxon>
        <taxon>Arthropoda</taxon>
        <taxon>Hexapoda</taxon>
        <taxon>Insecta</taxon>
        <taxon>Pterygota</taxon>
        <taxon>Neoptera</taxon>
        <taxon>Endopterygota</taxon>
        <taxon>Hymenoptera</taxon>
        <taxon>Apocrita</taxon>
        <taxon>Aculeata</taxon>
        <taxon>Apoidea</taxon>
        <taxon>Anthophila</taxon>
        <taxon>Apidae</taxon>
        <taxon>Melipona</taxon>
    </lineage>
</organism>
<name>A0AA40KSI8_9HYME</name>
<gene>
    <name evidence="1" type="ORF">K0M31_017523</name>
</gene>
<dbReference type="AlphaFoldDB" id="A0AA40KSI8"/>
<dbReference type="Proteomes" id="UP001177670">
    <property type="component" value="Unassembled WGS sequence"/>
</dbReference>
<protein>
    <submittedName>
        <fullName evidence="1">Uncharacterized protein</fullName>
    </submittedName>
</protein>
<accession>A0AA40KSI8</accession>
<evidence type="ECO:0000313" key="1">
    <source>
        <dbReference type="EMBL" id="KAK1131235.1"/>
    </source>
</evidence>
<evidence type="ECO:0000313" key="2">
    <source>
        <dbReference type="Proteomes" id="UP001177670"/>
    </source>
</evidence>
<proteinExistence type="predicted"/>
<sequence>EVIPEKRRMEVGNSQSVVQGRVLKSVVKRNEDYAVEHRDSVSKDKVIPAESAPISARNLGPSSCNNGKGVHFQLNANRDVEASGASNDGTGQFVT</sequence>